<comment type="similarity">
    <text evidence="1">Belongs to the peptidase S1C family.</text>
</comment>
<keyword evidence="2" id="KW-0645">Protease</keyword>
<dbReference type="Gene3D" id="2.40.10.10">
    <property type="entry name" value="Trypsin-like serine proteases"/>
    <property type="match status" value="2"/>
</dbReference>
<dbReference type="InterPro" id="IPR011783">
    <property type="entry name" value="Pept_S1C_DegS"/>
</dbReference>
<accession>A0ABV6BIG6</accession>
<evidence type="ECO:0000313" key="7">
    <source>
        <dbReference type="Proteomes" id="UP001589813"/>
    </source>
</evidence>
<dbReference type="PANTHER" id="PTHR22939">
    <property type="entry name" value="SERINE PROTEASE FAMILY S1C HTRA-RELATED"/>
    <property type="match status" value="1"/>
</dbReference>
<dbReference type="PROSITE" id="PS50106">
    <property type="entry name" value="PDZ"/>
    <property type="match status" value="1"/>
</dbReference>
<dbReference type="GO" id="GO:0016787">
    <property type="term" value="F:hydrolase activity"/>
    <property type="evidence" value="ECO:0007669"/>
    <property type="project" value="UniProtKB-KW"/>
</dbReference>
<feature type="domain" description="PDZ" evidence="5">
    <location>
        <begin position="252"/>
        <end position="345"/>
    </location>
</feature>
<comment type="caution">
    <text evidence="6">The sequence shown here is derived from an EMBL/GenBank/DDBJ whole genome shotgun (WGS) entry which is preliminary data.</text>
</comment>
<name>A0ABV6BIG6_9GAMM</name>
<evidence type="ECO:0000256" key="4">
    <source>
        <dbReference type="ARBA" id="ARBA00022825"/>
    </source>
</evidence>
<dbReference type="Pfam" id="PF13180">
    <property type="entry name" value="PDZ_2"/>
    <property type="match status" value="1"/>
</dbReference>
<dbReference type="Gene3D" id="2.30.42.10">
    <property type="match status" value="1"/>
</dbReference>
<dbReference type="EC" id="3.4.21.107" evidence="6"/>
<gene>
    <name evidence="6" type="primary">degS</name>
    <name evidence="6" type="ORF">ACFFJP_13390</name>
</gene>
<dbReference type="EMBL" id="JBHLXP010000003">
    <property type="protein sequence ID" value="MFC0049285.1"/>
    <property type="molecule type" value="Genomic_DNA"/>
</dbReference>
<reference evidence="6 7" key="1">
    <citation type="submission" date="2024-09" db="EMBL/GenBank/DDBJ databases">
        <authorList>
            <person name="Sun Q."/>
            <person name="Mori K."/>
        </authorList>
    </citation>
    <scope>NUCLEOTIDE SEQUENCE [LARGE SCALE GENOMIC DNA]</scope>
    <source>
        <strain evidence="6 7">KCTC 23315</strain>
    </source>
</reference>
<evidence type="ECO:0000256" key="2">
    <source>
        <dbReference type="ARBA" id="ARBA00022670"/>
    </source>
</evidence>
<sequence>MTNFLLLIFKSVAYGLALALLYLLLAPSGQLQLAHLLQPAESEPAAISYAKAVRAAAPAVVNVYTRSTQLDERSYERRVIQNQSLGSGVIMRSDGYIVTNYHVVHGADQIVVALQDGRQLDALLIGQDQMTDLAVLKVEAEDLPVIPQNPELAPQVGDLVLAIGNPLNLGQSITQGIISATGRAGLSTNSYTDFMQMDAAINEGNSGGALVNSNGVLVGINTAAFQRQRNLEVQGIFFAVPYKLAATVMQKLIKHGRVVRGALGMNGIPVVNAAGERQVSTGQPFYGVLIDQVEPFGPADTAGVQQGDILLQVDHKALTSVGQALDIVAETEPGSEIDLLLERQGQKVTLKCRIGLRPEAE</sequence>
<evidence type="ECO:0000313" key="6">
    <source>
        <dbReference type="EMBL" id="MFC0049285.1"/>
    </source>
</evidence>
<keyword evidence="7" id="KW-1185">Reference proteome</keyword>
<dbReference type="InterPro" id="IPR043504">
    <property type="entry name" value="Peptidase_S1_PA_chymotrypsin"/>
</dbReference>
<dbReference type="NCBIfam" id="TIGR02038">
    <property type="entry name" value="protease_degS"/>
    <property type="match status" value="1"/>
</dbReference>
<dbReference type="PRINTS" id="PR00834">
    <property type="entry name" value="PROTEASES2C"/>
</dbReference>
<dbReference type="InterPro" id="IPR001478">
    <property type="entry name" value="PDZ"/>
</dbReference>
<keyword evidence="3 6" id="KW-0378">Hydrolase</keyword>
<protein>
    <submittedName>
        <fullName evidence="6">Outer membrane-stress sensor serine endopeptidase DegS</fullName>
        <ecNumber evidence="6">3.4.21.107</ecNumber>
    </submittedName>
</protein>
<keyword evidence="4" id="KW-0720">Serine protease</keyword>
<dbReference type="SUPFAM" id="SSF50156">
    <property type="entry name" value="PDZ domain-like"/>
    <property type="match status" value="1"/>
</dbReference>
<dbReference type="PANTHER" id="PTHR22939:SF101">
    <property type="entry name" value="PERIPLASMIC PH-DEPENDENT SERINE ENDOPROTEASE DEGQ"/>
    <property type="match status" value="1"/>
</dbReference>
<organism evidence="6 7">
    <name type="scientific">Rheinheimera tilapiae</name>
    <dbReference type="NCBI Taxonomy" id="875043"/>
    <lineage>
        <taxon>Bacteria</taxon>
        <taxon>Pseudomonadati</taxon>
        <taxon>Pseudomonadota</taxon>
        <taxon>Gammaproteobacteria</taxon>
        <taxon>Chromatiales</taxon>
        <taxon>Chromatiaceae</taxon>
        <taxon>Rheinheimera</taxon>
    </lineage>
</organism>
<dbReference type="InterPro" id="IPR001940">
    <property type="entry name" value="Peptidase_S1C"/>
</dbReference>
<dbReference type="RefSeq" id="WP_377244841.1">
    <property type="nucleotide sequence ID" value="NZ_JBHLXP010000003.1"/>
</dbReference>
<proteinExistence type="inferred from homology"/>
<dbReference type="Pfam" id="PF13365">
    <property type="entry name" value="Trypsin_2"/>
    <property type="match status" value="1"/>
</dbReference>
<dbReference type="InterPro" id="IPR036034">
    <property type="entry name" value="PDZ_sf"/>
</dbReference>
<dbReference type="SUPFAM" id="SSF50494">
    <property type="entry name" value="Trypsin-like serine proteases"/>
    <property type="match status" value="1"/>
</dbReference>
<dbReference type="InterPro" id="IPR009003">
    <property type="entry name" value="Peptidase_S1_PA"/>
</dbReference>
<evidence type="ECO:0000256" key="3">
    <source>
        <dbReference type="ARBA" id="ARBA00022801"/>
    </source>
</evidence>
<evidence type="ECO:0000259" key="5">
    <source>
        <dbReference type="PROSITE" id="PS50106"/>
    </source>
</evidence>
<dbReference type="Proteomes" id="UP001589813">
    <property type="component" value="Unassembled WGS sequence"/>
</dbReference>
<dbReference type="SMART" id="SM00228">
    <property type="entry name" value="PDZ"/>
    <property type="match status" value="1"/>
</dbReference>
<evidence type="ECO:0000256" key="1">
    <source>
        <dbReference type="ARBA" id="ARBA00010541"/>
    </source>
</evidence>